<accession>A0A1D3L2K5</accession>
<evidence type="ECO:0000259" key="1">
    <source>
        <dbReference type="PROSITE" id="PS50902"/>
    </source>
</evidence>
<dbReference type="Gene3D" id="3.40.50.360">
    <property type="match status" value="1"/>
</dbReference>
<dbReference type="OrthoDB" id="73155at2157"/>
<proteinExistence type="predicted"/>
<dbReference type="EMBL" id="LT607756">
    <property type="protein sequence ID" value="SCG85796.1"/>
    <property type="molecule type" value="Genomic_DNA"/>
</dbReference>
<dbReference type="GO" id="GO:0010181">
    <property type="term" value="F:FMN binding"/>
    <property type="evidence" value="ECO:0007669"/>
    <property type="project" value="InterPro"/>
</dbReference>
<dbReference type="PATRIC" id="fig|129848.4.peg.1253"/>
<dbReference type="PANTHER" id="PTHR39201:SF1">
    <property type="entry name" value="FLAVODOXIN-LIKE DOMAIN-CONTAINING PROTEIN"/>
    <property type="match status" value="1"/>
</dbReference>
<dbReference type="RefSeq" id="WP_071906921.1">
    <property type="nucleotide sequence ID" value="NZ_LT607756.1"/>
</dbReference>
<dbReference type="KEGG" id="mcub:MCBB_1238"/>
<dbReference type="InterPro" id="IPR008254">
    <property type="entry name" value="Flavodoxin/NO_synth"/>
</dbReference>
<name>A0A1D3L2K5_9EURY</name>
<dbReference type="Proteomes" id="UP000094707">
    <property type="component" value="Chromosome I"/>
</dbReference>
<organism evidence="2 3">
    <name type="scientific">Methanobacterium congolense</name>
    <dbReference type="NCBI Taxonomy" id="118062"/>
    <lineage>
        <taxon>Archaea</taxon>
        <taxon>Methanobacteriati</taxon>
        <taxon>Methanobacteriota</taxon>
        <taxon>Methanomada group</taxon>
        <taxon>Methanobacteria</taxon>
        <taxon>Methanobacteriales</taxon>
        <taxon>Methanobacteriaceae</taxon>
        <taxon>Methanobacterium</taxon>
    </lineage>
</organism>
<dbReference type="SUPFAM" id="SSF52218">
    <property type="entry name" value="Flavoproteins"/>
    <property type="match status" value="1"/>
</dbReference>
<dbReference type="AlphaFoldDB" id="A0A1D3L2K5"/>
<evidence type="ECO:0000313" key="2">
    <source>
        <dbReference type="EMBL" id="SCG85796.1"/>
    </source>
</evidence>
<evidence type="ECO:0000313" key="3">
    <source>
        <dbReference type="Proteomes" id="UP000094707"/>
    </source>
</evidence>
<protein>
    <submittedName>
        <fullName evidence="2">Flavodoxin</fullName>
    </submittedName>
</protein>
<feature type="domain" description="Flavodoxin-like" evidence="1">
    <location>
        <begin position="3"/>
        <end position="154"/>
    </location>
</feature>
<dbReference type="STRING" id="118062.MCBB_1238"/>
<dbReference type="PROSITE" id="PS50902">
    <property type="entry name" value="FLAVODOXIN_LIKE"/>
    <property type="match status" value="1"/>
</dbReference>
<keyword evidence="3" id="KW-1185">Reference proteome</keyword>
<dbReference type="PANTHER" id="PTHR39201">
    <property type="entry name" value="EXPORTED PROTEIN-RELATED"/>
    <property type="match status" value="1"/>
</dbReference>
<sequence>MKIVVLYYSRTRKTALAAKTLAKGVGADIIEFMDLKDRMGPLNYMGATIDALRENKTQIKPDSADISEYGLVYIGTPTWGGKPAPAVITLIDRCDLQGKDVILFTTMSGKGGESVIKRMREKVEARGGRMVNSFVIPTSNKSSDEIREYVESVVEKQDLTLYGI</sequence>
<dbReference type="GeneID" id="30412082"/>
<dbReference type="Pfam" id="PF12682">
    <property type="entry name" value="Flavodoxin_4"/>
    <property type="match status" value="1"/>
</dbReference>
<reference evidence="2 3" key="1">
    <citation type="submission" date="2016-08" db="EMBL/GenBank/DDBJ databases">
        <authorList>
            <person name="Seilhamer J.J."/>
        </authorList>
    </citation>
    <scope>NUCLEOTIDE SEQUENCE [LARGE SCALE GENOMIC DNA]</scope>
    <source>
        <strain evidence="2">Buetzberg</strain>
    </source>
</reference>
<gene>
    <name evidence="2" type="ORF">MCBB_1238</name>
</gene>
<dbReference type="InterPro" id="IPR029039">
    <property type="entry name" value="Flavoprotein-like_sf"/>
</dbReference>